<evidence type="ECO:0000313" key="2">
    <source>
        <dbReference type="Proteomes" id="UP001057402"/>
    </source>
</evidence>
<organism evidence="1 2">
    <name type="scientific">Melastoma candidum</name>
    <dbReference type="NCBI Taxonomy" id="119954"/>
    <lineage>
        <taxon>Eukaryota</taxon>
        <taxon>Viridiplantae</taxon>
        <taxon>Streptophyta</taxon>
        <taxon>Embryophyta</taxon>
        <taxon>Tracheophyta</taxon>
        <taxon>Spermatophyta</taxon>
        <taxon>Magnoliopsida</taxon>
        <taxon>eudicotyledons</taxon>
        <taxon>Gunneridae</taxon>
        <taxon>Pentapetalae</taxon>
        <taxon>rosids</taxon>
        <taxon>malvids</taxon>
        <taxon>Myrtales</taxon>
        <taxon>Melastomataceae</taxon>
        <taxon>Melastomatoideae</taxon>
        <taxon>Melastomateae</taxon>
        <taxon>Melastoma</taxon>
    </lineage>
</organism>
<proteinExistence type="predicted"/>
<name>A0ACB9NUH1_9MYRT</name>
<sequence>MGNVSGSISGEECEEISSLDEIHAPPVPVHSSINIEPMYAGNQRPMPVMITWCHGGRQVAVTGSWDNWQQIEPMHISGKEFVLVKLLPSGVYHYRFVVDGNPMYDEDAPSSFIDPGGNTYNMLDVEEFAAEPCENVPEHNSPEESYGRNSIHDIDFSKPPPDLPPQMYKPLLNDSPPSWPDVHQLLARPPHVVLNHLYVKGCERQAVALGSTHRFLKKYVTVILYKPSIHRR</sequence>
<reference evidence="2" key="1">
    <citation type="journal article" date="2023" name="Front. Plant Sci.">
        <title>Chromosomal-level genome assembly of Melastoma candidum provides insights into trichome evolution.</title>
        <authorList>
            <person name="Zhong Y."/>
            <person name="Wu W."/>
            <person name="Sun C."/>
            <person name="Zou P."/>
            <person name="Liu Y."/>
            <person name="Dai S."/>
            <person name="Zhou R."/>
        </authorList>
    </citation>
    <scope>NUCLEOTIDE SEQUENCE [LARGE SCALE GENOMIC DNA]</scope>
</reference>
<evidence type="ECO:0000313" key="1">
    <source>
        <dbReference type="EMBL" id="KAI4340300.1"/>
    </source>
</evidence>
<protein>
    <submittedName>
        <fullName evidence="1">Uncharacterized protein</fullName>
    </submittedName>
</protein>
<dbReference type="Proteomes" id="UP001057402">
    <property type="component" value="Chromosome 7"/>
</dbReference>
<dbReference type="EMBL" id="CM042886">
    <property type="protein sequence ID" value="KAI4340300.1"/>
    <property type="molecule type" value="Genomic_DNA"/>
</dbReference>
<keyword evidence="2" id="KW-1185">Reference proteome</keyword>
<accession>A0ACB9NUH1</accession>
<comment type="caution">
    <text evidence="1">The sequence shown here is derived from an EMBL/GenBank/DDBJ whole genome shotgun (WGS) entry which is preliminary data.</text>
</comment>
<gene>
    <name evidence="1" type="ORF">MLD38_025150</name>
</gene>